<dbReference type="GO" id="GO:0020037">
    <property type="term" value="F:heme binding"/>
    <property type="evidence" value="ECO:0007669"/>
    <property type="project" value="InterPro"/>
</dbReference>
<feature type="domain" description="Cytochrome c" evidence="11">
    <location>
        <begin position="62"/>
        <end position="165"/>
    </location>
</feature>
<dbReference type="AlphaFoldDB" id="A0A1H4YH67"/>
<dbReference type="Pfam" id="PF13442">
    <property type="entry name" value="Cytochrome_CBB3"/>
    <property type="match status" value="1"/>
</dbReference>
<dbReference type="PIRSF" id="PIRSF000018">
    <property type="entry name" value="Mb_ADH_cyt_c"/>
    <property type="match status" value="1"/>
</dbReference>
<feature type="binding site" description="covalent" evidence="9">
    <location>
        <position position="79"/>
    </location>
    <ligand>
        <name>heme c</name>
        <dbReference type="ChEBI" id="CHEBI:61717"/>
        <label>1</label>
    </ligand>
</feature>
<feature type="binding site" description="axial binding residue" evidence="10">
    <location>
        <position position="226"/>
    </location>
    <ligand>
        <name>heme c</name>
        <dbReference type="ChEBI" id="CHEBI:61717"/>
        <label>2</label>
    </ligand>
    <ligandPart>
        <name>Fe</name>
        <dbReference type="ChEBI" id="CHEBI:18248"/>
    </ligandPart>
</feature>
<dbReference type="GO" id="GO:0016614">
    <property type="term" value="F:oxidoreductase activity, acting on CH-OH group of donors"/>
    <property type="evidence" value="ECO:0007669"/>
    <property type="project" value="InterPro"/>
</dbReference>
<dbReference type="InterPro" id="IPR036909">
    <property type="entry name" value="Cyt_c-like_dom_sf"/>
</dbReference>
<comment type="subcellular location">
    <subcellularLocation>
        <location evidence="1">Cell membrane</location>
    </subcellularLocation>
</comment>
<evidence type="ECO:0000256" key="7">
    <source>
        <dbReference type="ARBA" id="ARBA00023004"/>
    </source>
</evidence>
<dbReference type="OrthoDB" id="9811281at2"/>
<feature type="binding site" description="axial binding residue" evidence="10">
    <location>
        <position position="80"/>
    </location>
    <ligand>
        <name>heme c</name>
        <dbReference type="ChEBI" id="CHEBI:61717"/>
        <label>1</label>
    </ligand>
    <ligandPart>
        <name>Fe</name>
        <dbReference type="ChEBI" id="CHEBI:18248"/>
    </ligandPart>
</feature>
<dbReference type="Gene3D" id="1.10.760.10">
    <property type="entry name" value="Cytochrome c-like domain"/>
    <property type="match status" value="2"/>
</dbReference>
<feature type="binding site" description="covalent" evidence="9">
    <location>
        <position position="354"/>
    </location>
    <ligand>
        <name>heme c</name>
        <dbReference type="ChEBI" id="CHEBI:61717"/>
        <label>3</label>
    </ligand>
</feature>
<reference evidence="12 13" key="1">
    <citation type="submission" date="2016-10" db="EMBL/GenBank/DDBJ databases">
        <authorList>
            <person name="de Groot N.N."/>
        </authorList>
    </citation>
    <scope>NUCLEOTIDE SEQUENCE [LARGE SCALE GENOMIC DNA]</scope>
    <source>
        <strain evidence="12 13">MT12</strain>
    </source>
</reference>
<keyword evidence="5" id="KW-0732">Signal</keyword>
<dbReference type="PANTHER" id="PTHR35008">
    <property type="entry name" value="BLL4482 PROTEIN-RELATED"/>
    <property type="match status" value="1"/>
</dbReference>
<gene>
    <name evidence="12" type="ORF">SAMN05444164_3951</name>
</gene>
<evidence type="ECO:0000256" key="4">
    <source>
        <dbReference type="ARBA" id="ARBA00022723"/>
    </source>
</evidence>
<keyword evidence="2" id="KW-1003">Cell membrane</keyword>
<feature type="binding site" description="covalent" evidence="9">
    <location>
        <position position="225"/>
    </location>
    <ligand>
        <name>heme c</name>
        <dbReference type="ChEBI" id="CHEBI:61717"/>
        <label>2</label>
    </ligand>
</feature>
<sequence>MSSATRRILVSVTGIVVIAVAAAAWILRGPDPMASADGPKVKLADYHGPNPTGVPATLAKASLVERGAYLARAADCEACHTTQGGKPYAGGLGFKLPFGTLYSTNITPDKDTGIGNYSDQDFLNAVHRGIREDGARLYPAMPFATYSYMTDEDALAIKAYLFSLSPVHAEDPENTLKFPFNQRWAMGLWSAVFNRDTRFEPDTSKTPEWNRGAYLAEALAHCGECHTPRNLAFALDNRKKFAGAVTAGWRAYNVTSDKATGISGWSDDDLVAYLAIGHANGHGTASGPMGEAVDRSLNHLVPEDIRAVTAYLRTVPPITSPDLPASVAPPAPASHKQGGGTQEARGKMVFEGACVSCHSWTGESSISPFATIIGAWAVNDPSAVNVAQVVLHGTKRHTPPDAISMPAFGDAYSDTEIAALANYVTARFGSKPSHLTAQDVAELRQQASE</sequence>
<feature type="binding site" description="covalent" evidence="9">
    <location>
        <position position="76"/>
    </location>
    <ligand>
        <name>heme c</name>
        <dbReference type="ChEBI" id="CHEBI:61717"/>
        <label>1</label>
    </ligand>
</feature>
<dbReference type="PANTHER" id="PTHR35008:SF8">
    <property type="entry name" value="ALCOHOL DEHYDROGENASE CYTOCHROME C SUBUNIT"/>
    <property type="match status" value="1"/>
</dbReference>
<dbReference type="SUPFAM" id="SSF46626">
    <property type="entry name" value="Cytochrome c"/>
    <property type="match status" value="3"/>
</dbReference>
<evidence type="ECO:0000256" key="2">
    <source>
        <dbReference type="ARBA" id="ARBA00022475"/>
    </source>
</evidence>
<evidence type="ECO:0000256" key="10">
    <source>
        <dbReference type="PIRSR" id="PIRSR000018-51"/>
    </source>
</evidence>
<feature type="binding site" description="covalent" evidence="9">
    <location>
        <position position="222"/>
    </location>
    <ligand>
        <name>heme c</name>
        <dbReference type="ChEBI" id="CHEBI:61717"/>
        <label>2</label>
    </ligand>
</feature>
<dbReference type="PROSITE" id="PS51007">
    <property type="entry name" value="CYTC"/>
    <property type="match status" value="3"/>
</dbReference>
<comment type="cofactor">
    <cofactor evidence="9">
        <name>heme c</name>
        <dbReference type="ChEBI" id="CHEBI:61717"/>
    </cofactor>
    <text evidence="9">Binds 3 heme c groups covalently per subunit.</text>
</comment>
<dbReference type="InterPro" id="IPR014353">
    <property type="entry name" value="Membr-bd_ADH_cyt_c"/>
</dbReference>
<evidence type="ECO:0000256" key="5">
    <source>
        <dbReference type="ARBA" id="ARBA00022729"/>
    </source>
</evidence>
<dbReference type="InterPro" id="IPR009056">
    <property type="entry name" value="Cyt_c-like_dom"/>
</dbReference>
<evidence type="ECO:0000256" key="8">
    <source>
        <dbReference type="ARBA" id="ARBA00023136"/>
    </source>
</evidence>
<evidence type="ECO:0000313" key="13">
    <source>
        <dbReference type="Proteomes" id="UP000198992"/>
    </source>
</evidence>
<dbReference type="RefSeq" id="WP_092118005.1">
    <property type="nucleotide sequence ID" value="NZ_FNTH01000001.1"/>
</dbReference>
<evidence type="ECO:0000256" key="1">
    <source>
        <dbReference type="ARBA" id="ARBA00004236"/>
    </source>
</evidence>
<keyword evidence="8" id="KW-0472">Membrane</keyword>
<feature type="domain" description="Cytochrome c" evidence="11">
    <location>
        <begin position="207"/>
        <end position="316"/>
    </location>
</feature>
<evidence type="ECO:0000313" key="12">
    <source>
        <dbReference type="EMBL" id="SED17326.1"/>
    </source>
</evidence>
<protein>
    <submittedName>
        <fullName evidence="12">Cytochrome c, mono-and diheme variants</fullName>
    </submittedName>
</protein>
<dbReference type="Proteomes" id="UP000198992">
    <property type="component" value="Unassembled WGS sequence"/>
</dbReference>
<keyword evidence="7 10" id="KW-0408">Iron</keyword>
<accession>A0A1H4YH67</accession>
<proteinExistence type="predicted"/>
<dbReference type="InterPro" id="IPR051459">
    <property type="entry name" value="Cytochrome_c-type_DH"/>
</dbReference>
<organism evidence="12 13">
    <name type="scientific">Bradyrhizobium erythrophlei</name>
    <dbReference type="NCBI Taxonomy" id="1437360"/>
    <lineage>
        <taxon>Bacteria</taxon>
        <taxon>Pseudomonadati</taxon>
        <taxon>Pseudomonadota</taxon>
        <taxon>Alphaproteobacteria</taxon>
        <taxon>Hyphomicrobiales</taxon>
        <taxon>Nitrobacteraceae</taxon>
        <taxon>Bradyrhizobium</taxon>
    </lineage>
</organism>
<keyword evidence="6" id="KW-0677">Repeat</keyword>
<feature type="domain" description="Cytochrome c" evidence="11">
    <location>
        <begin position="341"/>
        <end position="428"/>
    </location>
</feature>
<dbReference type="GO" id="GO:0005886">
    <property type="term" value="C:plasma membrane"/>
    <property type="evidence" value="ECO:0007669"/>
    <property type="project" value="UniProtKB-SubCell"/>
</dbReference>
<name>A0A1H4YH67_9BRAD</name>
<feature type="binding site" description="axial binding residue" evidence="10">
    <location>
        <position position="358"/>
    </location>
    <ligand>
        <name>heme c</name>
        <dbReference type="ChEBI" id="CHEBI:61717"/>
        <label>3</label>
    </ligand>
    <ligandPart>
        <name>Fe</name>
        <dbReference type="ChEBI" id="CHEBI:18248"/>
    </ligandPart>
</feature>
<dbReference type="Pfam" id="PF00034">
    <property type="entry name" value="Cytochrom_C"/>
    <property type="match status" value="1"/>
</dbReference>
<evidence type="ECO:0000256" key="6">
    <source>
        <dbReference type="ARBA" id="ARBA00022737"/>
    </source>
</evidence>
<feature type="binding site" description="covalent" evidence="9">
    <location>
        <position position="357"/>
    </location>
    <ligand>
        <name>heme c</name>
        <dbReference type="ChEBI" id="CHEBI:61717"/>
        <label>3</label>
    </ligand>
</feature>
<evidence type="ECO:0000256" key="9">
    <source>
        <dbReference type="PIRSR" id="PIRSR000018-50"/>
    </source>
</evidence>
<dbReference type="GO" id="GO:0005506">
    <property type="term" value="F:iron ion binding"/>
    <property type="evidence" value="ECO:0007669"/>
    <property type="project" value="InterPro"/>
</dbReference>
<keyword evidence="3 9" id="KW-0349">Heme</keyword>
<evidence type="ECO:0000256" key="3">
    <source>
        <dbReference type="ARBA" id="ARBA00022617"/>
    </source>
</evidence>
<dbReference type="EMBL" id="FNTH01000001">
    <property type="protein sequence ID" value="SED17326.1"/>
    <property type="molecule type" value="Genomic_DNA"/>
</dbReference>
<dbReference type="InterPro" id="IPR006311">
    <property type="entry name" value="TAT_signal"/>
</dbReference>
<dbReference type="GO" id="GO:0009055">
    <property type="term" value="F:electron transfer activity"/>
    <property type="evidence" value="ECO:0007669"/>
    <property type="project" value="InterPro"/>
</dbReference>
<evidence type="ECO:0000259" key="11">
    <source>
        <dbReference type="PROSITE" id="PS51007"/>
    </source>
</evidence>
<dbReference type="PROSITE" id="PS51318">
    <property type="entry name" value="TAT"/>
    <property type="match status" value="1"/>
</dbReference>
<keyword evidence="4 10" id="KW-0479">Metal-binding</keyword>